<dbReference type="EMBL" id="CP000554">
    <property type="protein sequence ID" value="ABM76969.1"/>
    <property type="molecule type" value="Genomic_DNA"/>
</dbReference>
<dbReference type="AlphaFoldDB" id="A2C659"/>
<organism evidence="2 3">
    <name type="scientific">Prochlorococcus marinus (strain MIT 9303)</name>
    <dbReference type="NCBI Taxonomy" id="59922"/>
    <lineage>
        <taxon>Bacteria</taxon>
        <taxon>Bacillati</taxon>
        <taxon>Cyanobacteriota</taxon>
        <taxon>Cyanophyceae</taxon>
        <taxon>Synechococcales</taxon>
        <taxon>Prochlorococcaceae</taxon>
        <taxon>Prochlorococcus</taxon>
    </lineage>
</organism>
<accession>A2C659</accession>
<name>A2C659_PROM3</name>
<protein>
    <recommendedName>
        <fullName evidence="4">Cytochrome B6</fullName>
    </recommendedName>
</protein>
<keyword evidence="1" id="KW-0812">Transmembrane</keyword>
<dbReference type="BioCyc" id="PMAR59922:G1G80-206-MONOMER"/>
<dbReference type="HOGENOM" id="CLU_219686_0_0_3"/>
<evidence type="ECO:0008006" key="4">
    <source>
        <dbReference type="Google" id="ProtNLM"/>
    </source>
</evidence>
<proteinExistence type="predicted"/>
<evidence type="ECO:0000256" key="1">
    <source>
        <dbReference type="SAM" id="Phobius"/>
    </source>
</evidence>
<evidence type="ECO:0000313" key="2">
    <source>
        <dbReference type="EMBL" id="ABM76969.1"/>
    </source>
</evidence>
<sequence length="33" mass="3563">MLHMGVVFYLVFVAVGLVAAFALTKVLKGIKLI</sequence>
<dbReference type="KEGG" id="pmf:P9303_02141"/>
<keyword evidence="1" id="KW-0472">Membrane</keyword>
<feature type="transmembrane region" description="Helical" evidence="1">
    <location>
        <begin position="6"/>
        <end position="27"/>
    </location>
</feature>
<reference evidence="2 3" key="1">
    <citation type="journal article" date="2007" name="PLoS Genet.">
        <title>Patterns and implications of gene gain and loss in the evolution of Prochlorococcus.</title>
        <authorList>
            <person name="Kettler G.C."/>
            <person name="Martiny A.C."/>
            <person name="Huang K."/>
            <person name="Zucker J."/>
            <person name="Coleman M.L."/>
            <person name="Rodrigue S."/>
            <person name="Chen F."/>
            <person name="Lapidus A."/>
            <person name="Ferriera S."/>
            <person name="Johnson J."/>
            <person name="Steglich C."/>
            <person name="Church G.M."/>
            <person name="Richardson P."/>
            <person name="Chisholm S.W."/>
        </authorList>
    </citation>
    <scope>NUCLEOTIDE SEQUENCE [LARGE SCALE GENOMIC DNA]</scope>
    <source>
        <strain evidence="2 3">MIT 9303</strain>
    </source>
</reference>
<evidence type="ECO:0000313" key="3">
    <source>
        <dbReference type="Proteomes" id="UP000002274"/>
    </source>
</evidence>
<gene>
    <name evidence="2" type="ordered locus">P9303_02141</name>
</gene>
<keyword evidence="1" id="KW-1133">Transmembrane helix</keyword>
<dbReference type="Proteomes" id="UP000002274">
    <property type="component" value="Chromosome"/>
</dbReference>